<dbReference type="InterPro" id="IPR035986">
    <property type="entry name" value="PKD_dom_sf"/>
</dbReference>
<organism evidence="3 4">
    <name type="scientific">Shimia thalassica</name>
    <dbReference type="NCBI Taxonomy" id="1715693"/>
    <lineage>
        <taxon>Bacteria</taxon>
        <taxon>Pseudomonadati</taxon>
        <taxon>Pseudomonadota</taxon>
        <taxon>Alphaproteobacteria</taxon>
        <taxon>Rhodobacterales</taxon>
        <taxon>Roseobacteraceae</taxon>
    </lineage>
</organism>
<dbReference type="Pfam" id="PF13229">
    <property type="entry name" value="Beta_helix"/>
    <property type="match status" value="1"/>
</dbReference>
<dbReference type="SUPFAM" id="SSF49299">
    <property type="entry name" value="PKD domain"/>
    <property type="match status" value="1"/>
</dbReference>
<dbReference type="InterPro" id="IPR051550">
    <property type="entry name" value="SCF-Subunits/Alg-Epimerases"/>
</dbReference>
<dbReference type="SMART" id="SM00089">
    <property type="entry name" value="PKD"/>
    <property type="match status" value="1"/>
</dbReference>
<dbReference type="Gene3D" id="2.60.40.10">
    <property type="entry name" value="Immunoglobulins"/>
    <property type="match status" value="1"/>
</dbReference>
<dbReference type="Gene3D" id="2.60.120.200">
    <property type="match status" value="1"/>
</dbReference>
<proteinExistence type="predicted"/>
<dbReference type="Pfam" id="PF13385">
    <property type="entry name" value="Laminin_G_3"/>
    <property type="match status" value="1"/>
</dbReference>
<dbReference type="Proteomes" id="UP000051870">
    <property type="component" value="Unassembled WGS sequence"/>
</dbReference>
<keyword evidence="1" id="KW-0677">Repeat</keyword>
<keyword evidence="4" id="KW-1185">Reference proteome</keyword>
<sequence>MEFHLKGAPQKHEPPATHAHHVNCDPTLLKHFLIFISLTQLVAVPLAAQEAKPFCRGWQIDVQDNEPLAALERDNSNILELGPDVELSEALRAAGSRPVTILLAGGTYGQLDVPQRLRQTDDAPAPITLRSANPEMPAILTGLILDGATNIRFEDIQFAYTPNDQSTFRDRPFQVRNSEDISFSRVIFQGGAIDGLFAGQGLFVRNSKNVSITHSEFKEFHRGAVFLNVENLLVKRNNIHSMRSDGFDFAQVTNVEVAENYFHDFAPAAAGDHRDMIQFWTNRTSAPSINVYIHHNQLFGGENAGTQSIFMRNEIVDSQGGGNDMFYENIRIEHNLILNNDTHGISTAETNGLVVRHNTVLQEAHTSEDKLVQVPKIHLDPRSTEVTVQNNISGDAVLSDPRWIVSGNMIAKRSSPRANERYQTLFLNALTPRPCMTDLQALPDGPIGKSGAGADITRFNPTPDQLAPVIHWSQKHDLVHLTARHSRGPMGQLPKDTQFLWVLGDGTTSSEPDLSHRYAKPGEYDVRLSVTLPDGRTATNTSYITVRDPVLLDLGVEDSRLIDRSSYKTDLPDDQLPIPTPETSALWLSAEASIRFAPGQPTAVVNTEAVWIAMDIRPASTAGGHLARVHSSWILSAEPNGEVLFIATNTLGQTFKLETKGARLLRGEWHTLLVSFDNEHARMQAFVDGRLVGTLPVSGDLNRSTSHGLILGKAFNWAGFDGDIRWLQIRSTPDKQERP</sequence>
<dbReference type="InterPro" id="IPR000601">
    <property type="entry name" value="PKD_dom"/>
</dbReference>
<dbReference type="CDD" id="cd00146">
    <property type="entry name" value="PKD"/>
    <property type="match status" value="1"/>
</dbReference>
<reference evidence="4" key="1">
    <citation type="submission" date="2015-09" db="EMBL/GenBank/DDBJ databases">
        <authorList>
            <person name="Rodrigo-Torres Lidia"/>
            <person name="Arahal R.David."/>
        </authorList>
    </citation>
    <scope>NUCLEOTIDE SEQUENCE [LARGE SCALE GENOMIC DNA]</scope>
    <source>
        <strain evidence="4">CECT 7735</strain>
    </source>
</reference>
<dbReference type="InterPro" id="IPR013320">
    <property type="entry name" value="ConA-like_dom_sf"/>
</dbReference>
<feature type="domain" description="PKD" evidence="2">
    <location>
        <begin position="494"/>
        <end position="546"/>
    </location>
</feature>
<dbReference type="STRING" id="1715693.PH7735_00146"/>
<dbReference type="InterPro" id="IPR012334">
    <property type="entry name" value="Pectin_lyas_fold"/>
</dbReference>
<evidence type="ECO:0000256" key="1">
    <source>
        <dbReference type="ARBA" id="ARBA00022737"/>
    </source>
</evidence>
<dbReference type="InterPro" id="IPR013783">
    <property type="entry name" value="Ig-like_fold"/>
</dbReference>
<dbReference type="PANTHER" id="PTHR22990:SF15">
    <property type="entry name" value="F-BOX ONLY PROTEIN 10"/>
    <property type="match status" value="1"/>
</dbReference>
<dbReference type="EC" id="3.4.24.3" evidence="3"/>
<evidence type="ECO:0000313" key="3">
    <source>
        <dbReference type="EMBL" id="CUJ82412.1"/>
    </source>
</evidence>
<dbReference type="InterPro" id="IPR006626">
    <property type="entry name" value="PbH1"/>
</dbReference>
<evidence type="ECO:0000313" key="4">
    <source>
        <dbReference type="Proteomes" id="UP000051870"/>
    </source>
</evidence>
<dbReference type="EMBL" id="CYTW01000001">
    <property type="protein sequence ID" value="CUJ82412.1"/>
    <property type="molecule type" value="Genomic_DNA"/>
</dbReference>
<keyword evidence="3" id="KW-0378">Hydrolase</keyword>
<gene>
    <name evidence="3" type="ORF">PH7735_00146</name>
</gene>
<dbReference type="AlphaFoldDB" id="A0A0P1I023"/>
<accession>A0A0P1I023</accession>
<dbReference type="Gene3D" id="2.160.20.10">
    <property type="entry name" value="Single-stranded right-handed beta-helix, Pectin lyase-like"/>
    <property type="match status" value="1"/>
</dbReference>
<dbReference type="GO" id="GO:0004222">
    <property type="term" value="F:metalloendopeptidase activity"/>
    <property type="evidence" value="ECO:0007669"/>
    <property type="project" value="UniProtKB-EC"/>
</dbReference>
<dbReference type="PROSITE" id="PS50093">
    <property type="entry name" value="PKD"/>
    <property type="match status" value="1"/>
</dbReference>
<dbReference type="SMART" id="SM00710">
    <property type="entry name" value="PbH1"/>
    <property type="match status" value="5"/>
</dbReference>
<dbReference type="SUPFAM" id="SSF51126">
    <property type="entry name" value="Pectin lyase-like"/>
    <property type="match status" value="1"/>
</dbReference>
<dbReference type="InterPro" id="IPR011050">
    <property type="entry name" value="Pectin_lyase_fold/virulence"/>
</dbReference>
<evidence type="ECO:0000259" key="2">
    <source>
        <dbReference type="PROSITE" id="PS50093"/>
    </source>
</evidence>
<dbReference type="InterPro" id="IPR039448">
    <property type="entry name" value="Beta_helix"/>
</dbReference>
<dbReference type="Pfam" id="PF18911">
    <property type="entry name" value="PKD_4"/>
    <property type="match status" value="1"/>
</dbReference>
<name>A0A0P1I023_9RHOB</name>
<dbReference type="InterPro" id="IPR022409">
    <property type="entry name" value="PKD/Chitinase_dom"/>
</dbReference>
<dbReference type="SUPFAM" id="SSF49899">
    <property type="entry name" value="Concanavalin A-like lectins/glucanases"/>
    <property type="match status" value="1"/>
</dbReference>
<protein>
    <submittedName>
        <fullName evidence="3">Microbial collagenase</fullName>
        <ecNumber evidence="3">3.4.24.3</ecNumber>
    </submittedName>
</protein>
<dbReference type="PANTHER" id="PTHR22990">
    <property type="entry name" value="F-BOX ONLY PROTEIN"/>
    <property type="match status" value="1"/>
</dbReference>